<dbReference type="PANTHER" id="PTHR37946:SF1">
    <property type="entry name" value="SLL1969 PROTEIN"/>
    <property type="match status" value="1"/>
</dbReference>
<dbReference type="EMBL" id="CP039247">
    <property type="protein sequence ID" value="QCB27413.1"/>
    <property type="molecule type" value="Genomic_DNA"/>
</dbReference>
<gene>
    <name evidence="2" type="primary">estB</name>
    <name evidence="2" type="ORF">CENDO_00515</name>
</gene>
<dbReference type="AlphaFoldDB" id="A0A4P7QDG9"/>
<dbReference type="InterPro" id="IPR029058">
    <property type="entry name" value="AB_hydrolase_fold"/>
</dbReference>
<dbReference type="GO" id="GO:0004806">
    <property type="term" value="F:triacylglycerol lipase activity"/>
    <property type="evidence" value="ECO:0007669"/>
    <property type="project" value="UniProtKB-EC"/>
</dbReference>
<name>A0A4P7QDG9_9CORY</name>
<keyword evidence="2" id="KW-0378">Hydrolase</keyword>
<dbReference type="Gene3D" id="3.40.50.1820">
    <property type="entry name" value="alpha/beta hydrolase"/>
    <property type="match status" value="1"/>
</dbReference>
<dbReference type="SUPFAM" id="SSF53474">
    <property type="entry name" value="alpha/beta-Hydrolases"/>
    <property type="match status" value="1"/>
</dbReference>
<dbReference type="InterPro" id="IPR000073">
    <property type="entry name" value="AB_hydrolase_1"/>
</dbReference>
<dbReference type="Proteomes" id="UP000296352">
    <property type="component" value="Chromosome"/>
</dbReference>
<accession>A0A4P7QDG9</accession>
<organism evidence="2 3">
    <name type="scientific">Corynebacterium endometrii</name>
    <dbReference type="NCBI Taxonomy" id="2488819"/>
    <lineage>
        <taxon>Bacteria</taxon>
        <taxon>Bacillati</taxon>
        <taxon>Actinomycetota</taxon>
        <taxon>Actinomycetes</taxon>
        <taxon>Mycobacteriales</taxon>
        <taxon>Corynebacteriaceae</taxon>
        <taxon>Corynebacterium</taxon>
    </lineage>
</organism>
<sequence length="333" mass="35728">MSPASLPDIRSTISTRLKKYWPRTSSSAQDLASANALREEVAAEIAAKLRATKRGEFTEDGTDTEAGTGEDAANKLGAAIGSLALGARLKPRGIFEDDWTARPTEKRPWPVIMIHGTCESKGNWQQLGEALRKAGWAAFAPDFGNRATGVLEDSARQIGAYIEAVLQVTGAEQVILVGHSQGGLLARYWMRTYGTAHLVRHVFCVGSPNHGTTQGGIISPLVTTRRGEEVMASVIEAFFGAAGAQQIVGSPLLEEMAAGGDLEPGVRYTCIATRADTVVVPPESCFLDATSAPEGTVRNIYVQDFDRLAVVLHQDLPMDKRVIAIITTILEQL</sequence>
<dbReference type="RefSeq" id="WP_210726545.1">
    <property type="nucleotide sequence ID" value="NZ_CP039247.1"/>
</dbReference>
<evidence type="ECO:0000313" key="3">
    <source>
        <dbReference type="Proteomes" id="UP000296352"/>
    </source>
</evidence>
<keyword evidence="3" id="KW-1185">Reference proteome</keyword>
<feature type="domain" description="AB hydrolase-1" evidence="1">
    <location>
        <begin position="110"/>
        <end position="212"/>
    </location>
</feature>
<evidence type="ECO:0000313" key="2">
    <source>
        <dbReference type="EMBL" id="QCB27413.1"/>
    </source>
</evidence>
<protein>
    <submittedName>
        <fullName evidence="2">Extracellular esterase EstB</fullName>
        <ecNumber evidence="2">3.1.1.3</ecNumber>
    </submittedName>
</protein>
<reference evidence="2 3" key="1">
    <citation type="submission" date="2019-04" db="EMBL/GenBank/DDBJ databases">
        <title>Corynebacterium endometrii sp. nov., isolated from the uterus of a cow with endometritis.</title>
        <authorList>
            <person name="Ballas P."/>
            <person name="Ruckert C."/>
            <person name="Wagener K."/>
            <person name="Drillich M."/>
            <person name="Kaempfer P."/>
            <person name="Busse H.-J."/>
            <person name="Ehling-Schulz M."/>
        </authorList>
    </citation>
    <scope>NUCLEOTIDE SEQUENCE [LARGE SCALE GENOMIC DNA]</scope>
    <source>
        <strain evidence="2 3">LMM-1653</strain>
    </source>
</reference>
<dbReference type="PANTHER" id="PTHR37946">
    <property type="entry name" value="SLL1969 PROTEIN"/>
    <property type="match status" value="1"/>
</dbReference>
<proteinExistence type="predicted"/>
<dbReference type="KEGG" id="cee:CENDO_00515"/>
<dbReference type="Pfam" id="PF00561">
    <property type="entry name" value="Abhydrolase_1"/>
    <property type="match status" value="1"/>
</dbReference>
<evidence type="ECO:0000259" key="1">
    <source>
        <dbReference type="Pfam" id="PF00561"/>
    </source>
</evidence>
<dbReference type="EC" id="3.1.1.3" evidence="2"/>